<keyword evidence="1" id="KW-0408">Iron</keyword>
<dbReference type="Proteomes" id="UP001296776">
    <property type="component" value="Unassembled WGS sequence"/>
</dbReference>
<organism evidence="3 4">
    <name type="scientific">Halochromatium glycolicum</name>
    <dbReference type="NCBI Taxonomy" id="85075"/>
    <lineage>
        <taxon>Bacteria</taxon>
        <taxon>Pseudomonadati</taxon>
        <taxon>Pseudomonadota</taxon>
        <taxon>Gammaproteobacteria</taxon>
        <taxon>Chromatiales</taxon>
        <taxon>Chromatiaceae</taxon>
        <taxon>Halochromatium</taxon>
    </lineage>
</organism>
<dbReference type="AlphaFoldDB" id="A0AAJ0XBX1"/>
<dbReference type="InterPro" id="IPR008988">
    <property type="entry name" value="Transcriptional_repressor_C"/>
</dbReference>
<dbReference type="InterPro" id="IPR038157">
    <property type="entry name" value="FeoA_core_dom"/>
</dbReference>
<protein>
    <submittedName>
        <fullName evidence="3">Ferrous iron transport protein A</fullName>
    </submittedName>
</protein>
<keyword evidence="4" id="KW-1185">Reference proteome</keyword>
<dbReference type="SUPFAM" id="SSF50037">
    <property type="entry name" value="C-terminal domain of transcriptional repressors"/>
    <property type="match status" value="1"/>
</dbReference>
<dbReference type="GO" id="GO:0046914">
    <property type="term" value="F:transition metal ion binding"/>
    <property type="evidence" value="ECO:0007669"/>
    <property type="project" value="InterPro"/>
</dbReference>
<dbReference type="EMBL" id="NRSJ01000045">
    <property type="protein sequence ID" value="MBK1706610.1"/>
    <property type="molecule type" value="Genomic_DNA"/>
</dbReference>
<dbReference type="Pfam" id="PF04023">
    <property type="entry name" value="FeoA"/>
    <property type="match status" value="1"/>
</dbReference>
<reference evidence="3" key="1">
    <citation type="submission" date="2017-08" db="EMBL/GenBank/DDBJ databases">
        <authorList>
            <person name="Imhoff J.F."/>
            <person name="Rahn T."/>
            <person name="Kuenzel S."/>
            <person name="Neulinger S.C."/>
        </authorList>
    </citation>
    <scope>NUCLEOTIDE SEQUENCE</scope>
    <source>
        <strain evidence="3">DSM 11080</strain>
    </source>
</reference>
<feature type="domain" description="Ferrous iron transporter FeoA-like" evidence="2">
    <location>
        <begin position="11"/>
        <end position="83"/>
    </location>
</feature>
<evidence type="ECO:0000259" key="2">
    <source>
        <dbReference type="SMART" id="SM00899"/>
    </source>
</evidence>
<reference evidence="3" key="2">
    <citation type="journal article" date="2020" name="Microorganisms">
        <title>Osmotic Adaptation and Compatible Solute Biosynthesis of Phototrophic Bacteria as Revealed from Genome Analyses.</title>
        <authorList>
            <person name="Imhoff J.F."/>
            <person name="Rahn T."/>
            <person name="Kunzel S."/>
            <person name="Keller A."/>
            <person name="Neulinger S.C."/>
        </authorList>
    </citation>
    <scope>NUCLEOTIDE SEQUENCE</scope>
    <source>
        <strain evidence="3">DSM 11080</strain>
    </source>
</reference>
<evidence type="ECO:0000256" key="1">
    <source>
        <dbReference type="ARBA" id="ARBA00023004"/>
    </source>
</evidence>
<gene>
    <name evidence="3" type="ORF">CKO40_19185</name>
</gene>
<dbReference type="InterPro" id="IPR007167">
    <property type="entry name" value="Fe-transptr_FeoA-like"/>
</dbReference>
<dbReference type="Gene3D" id="2.30.30.90">
    <property type="match status" value="1"/>
</dbReference>
<dbReference type="RefSeq" id="WP_200348065.1">
    <property type="nucleotide sequence ID" value="NZ_NRSJ01000045.1"/>
</dbReference>
<accession>A0AAJ0XBX1</accession>
<dbReference type="PANTHER" id="PTHR42954:SF2">
    <property type="entry name" value="FE(2+) TRANSPORT PROTEIN A"/>
    <property type="match status" value="1"/>
</dbReference>
<dbReference type="SMART" id="SM00899">
    <property type="entry name" value="FeoA"/>
    <property type="match status" value="1"/>
</dbReference>
<name>A0AAJ0XBX1_9GAMM</name>
<comment type="caution">
    <text evidence="3">The sequence shown here is derived from an EMBL/GenBank/DDBJ whole genome shotgun (WGS) entry which is preliminary data.</text>
</comment>
<dbReference type="InterPro" id="IPR052713">
    <property type="entry name" value="FeoA"/>
</dbReference>
<dbReference type="PANTHER" id="PTHR42954">
    <property type="entry name" value="FE(2+) TRANSPORT PROTEIN A"/>
    <property type="match status" value="1"/>
</dbReference>
<sequence length="88" mass="9774">MPKMPARGGARTLNDIRPGGRVRIRRHHSEGAVRQRLLDLGLMPNVVVTVVRSAPLNDPIELKLDASSITLRRREAITIEVTSEEPES</sequence>
<evidence type="ECO:0000313" key="4">
    <source>
        <dbReference type="Proteomes" id="UP001296776"/>
    </source>
</evidence>
<proteinExistence type="predicted"/>
<evidence type="ECO:0000313" key="3">
    <source>
        <dbReference type="EMBL" id="MBK1706610.1"/>
    </source>
</evidence>